<reference evidence="1 2" key="2">
    <citation type="journal article" date="2011" name="J. Bacteriol.">
        <title>Complete genome sequence of Burkholderia rhizoxinica, an endosymbiont of Rhizopus microsporus.</title>
        <authorList>
            <person name="Lackner G."/>
            <person name="Moebius N."/>
            <person name="Partida-Martinez L."/>
            <person name="Hertweck C."/>
        </authorList>
    </citation>
    <scope>NUCLEOTIDE SEQUENCE [LARGE SCALE GENOMIC DNA]</scope>
    <source>
        <strain evidence="2">DSM 19002 / CIP 109453 / HKI 454</strain>
        <plasmid evidence="1 2">pBRH02</plasmid>
    </source>
</reference>
<evidence type="ECO:0000313" key="2">
    <source>
        <dbReference type="Proteomes" id="UP000007437"/>
    </source>
</evidence>
<protein>
    <submittedName>
        <fullName evidence="1">Uncharacterized protein</fullName>
    </submittedName>
</protein>
<keyword evidence="1" id="KW-0614">Plasmid</keyword>
<gene>
    <name evidence="1" type="ordered locus">RBRH_00760</name>
</gene>
<dbReference type="AlphaFoldDB" id="E5AW54"/>
<dbReference type="Proteomes" id="UP000007437">
    <property type="component" value="Plasmid pBRH02"/>
</dbReference>
<accession>E5AW54</accession>
<organism evidence="1 2">
    <name type="scientific">Mycetohabitans rhizoxinica (strain DSM 19002 / CIP 109453 / HKI 454)</name>
    <name type="common">Paraburkholderia rhizoxinica</name>
    <dbReference type="NCBI Taxonomy" id="882378"/>
    <lineage>
        <taxon>Bacteria</taxon>
        <taxon>Pseudomonadati</taxon>
        <taxon>Pseudomonadota</taxon>
        <taxon>Betaproteobacteria</taxon>
        <taxon>Burkholderiales</taxon>
        <taxon>Burkholderiaceae</taxon>
        <taxon>Mycetohabitans</taxon>
    </lineage>
</organism>
<dbReference type="KEGG" id="brh:RBRH_00760"/>
<name>E5AW54_MYCRK</name>
<reference key="1">
    <citation type="submission" date="2010-09" db="EMBL/GenBank/DDBJ databases">
        <title>Complete genome sequence of Burkholderia rhizoxinica, the endosymbiont of the phytopathogenic fungus Rhizopus microsporus.</title>
        <authorList>
            <person name="Lackner G."/>
            <person name="Moebius N."/>
            <person name="Partida-Martinez L.P."/>
            <person name="Hertweck C."/>
        </authorList>
    </citation>
    <scope>NUCLEOTIDE SEQUENCE</scope>
    <source>
        <strain>HKI 454</strain>
    </source>
</reference>
<proteinExistence type="predicted"/>
<dbReference type="HOGENOM" id="CLU_3213611_0_0_4"/>
<dbReference type="EMBL" id="FR687361">
    <property type="protein sequence ID" value="CBW77356.1"/>
    <property type="molecule type" value="Genomic_DNA"/>
</dbReference>
<sequence>MPASVGKASIASRRNGQGDVLLAQHVTHAPAARHVPSGLELRVS</sequence>
<evidence type="ECO:0000313" key="1">
    <source>
        <dbReference type="EMBL" id="CBW77356.1"/>
    </source>
</evidence>
<geneLocation type="plasmid" evidence="1 2">
    <name>pBRH02</name>
</geneLocation>